<dbReference type="Pfam" id="PF02120">
    <property type="entry name" value="Flg_hook"/>
    <property type="match status" value="1"/>
</dbReference>
<evidence type="ECO:0000259" key="2">
    <source>
        <dbReference type="Pfam" id="PF02120"/>
    </source>
</evidence>
<dbReference type="InterPro" id="IPR052563">
    <property type="entry name" value="FliK"/>
</dbReference>
<dbReference type="EMBL" id="BMHP01000002">
    <property type="protein sequence ID" value="GGD68361.1"/>
    <property type="molecule type" value="Genomic_DNA"/>
</dbReference>
<feature type="region of interest" description="Disordered" evidence="1">
    <location>
        <begin position="1"/>
        <end position="23"/>
    </location>
</feature>
<accession>A0A917DTB6</accession>
<dbReference type="PANTHER" id="PTHR37533:SF2">
    <property type="entry name" value="FLAGELLAR HOOK-LENGTH CONTROL PROTEIN"/>
    <property type="match status" value="1"/>
</dbReference>
<dbReference type="RefSeq" id="WP_188992534.1">
    <property type="nucleotide sequence ID" value="NZ_BMHP01000002.1"/>
</dbReference>
<feature type="region of interest" description="Disordered" evidence="1">
    <location>
        <begin position="434"/>
        <end position="494"/>
    </location>
</feature>
<evidence type="ECO:0000313" key="3">
    <source>
        <dbReference type="EMBL" id="GGD68361.1"/>
    </source>
</evidence>
<sequence length="494" mass="52047">MQMPISQAAPGASSAPAGGTSVKSAGGDGFVQTLVQSISGTGSTQTAANGSPATKVVTASQLTSLLGENVSTADLISAITEMLKKLDALNDQEGDSTVSNEHLSDALQQVENLLALFGAVPMITPPVLETVVPVDGEDKGPIPVSDSQNSAEAVTQSANPVSSASPMVAAATNVQLAVVQIAAAESGSEETEAVLKTGLQDALIDLRSLLQQNKNSRTNRDLLAAAGNQLAEVEQKLDGRIQGVFQTQAASATVEEGLDTIRTTQTVPAANIHLQRMAHQLFHVGALTSRNVSEDQSAVEEAGTVSMDSPDTGMPVAAANHELQRQMQAARPLVVQPVPVHQFAENMQNLIVKQFNVSSVNGMSEARLTLTPDHLGQVDVRITVQNGLLTAVFLTDTSAARDILENQMAQLRASLQSQGLQVDKLEVSQNTVQTSLFQDRQGQNSREQQEGKRNKTKEDSIDGIASFETDLEESAQDQAVDRHMGLGRGIHTTA</sequence>
<evidence type="ECO:0000313" key="4">
    <source>
        <dbReference type="Proteomes" id="UP000612456"/>
    </source>
</evidence>
<comment type="caution">
    <text evidence="3">The sequence shown here is derived from an EMBL/GenBank/DDBJ whole genome shotgun (WGS) entry which is preliminary data.</text>
</comment>
<feature type="domain" description="Flagellar hook-length control protein-like C-terminal" evidence="2">
    <location>
        <begin position="355"/>
        <end position="431"/>
    </location>
</feature>
<dbReference type="Gene3D" id="3.30.750.140">
    <property type="match status" value="1"/>
</dbReference>
<dbReference type="InterPro" id="IPR021136">
    <property type="entry name" value="Flagellar_hook_control-like_C"/>
</dbReference>
<name>A0A917DTB6_9BACL</name>
<feature type="compositionally biased region" description="Basic and acidic residues" evidence="1">
    <location>
        <begin position="447"/>
        <end position="460"/>
    </location>
</feature>
<reference evidence="3" key="1">
    <citation type="journal article" date="2014" name="Int. J. Syst. Evol. Microbiol.">
        <title>Complete genome sequence of Corynebacterium casei LMG S-19264T (=DSM 44701T), isolated from a smear-ripened cheese.</title>
        <authorList>
            <consortium name="US DOE Joint Genome Institute (JGI-PGF)"/>
            <person name="Walter F."/>
            <person name="Albersmeier A."/>
            <person name="Kalinowski J."/>
            <person name="Ruckert C."/>
        </authorList>
    </citation>
    <scope>NUCLEOTIDE SEQUENCE</scope>
    <source>
        <strain evidence="3">CGMCC 1.15178</strain>
    </source>
</reference>
<feature type="compositionally biased region" description="Polar residues" evidence="1">
    <location>
        <begin position="434"/>
        <end position="446"/>
    </location>
</feature>
<dbReference type="InterPro" id="IPR038610">
    <property type="entry name" value="FliK-like_C_sf"/>
</dbReference>
<gene>
    <name evidence="3" type="ORF">GCM10010911_27660</name>
</gene>
<protein>
    <recommendedName>
        <fullName evidence="2">Flagellar hook-length control protein-like C-terminal domain-containing protein</fullName>
    </recommendedName>
</protein>
<keyword evidence="4" id="KW-1185">Reference proteome</keyword>
<proteinExistence type="predicted"/>
<dbReference type="AlphaFoldDB" id="A0A917DTB6"/>
<dbReference type="PANTHER" id="PTHR37533">
    <property type="entry name" value="FLAGELLAR HOOK-LENGTH CONTROL PROTEIN"/>
    <property type="match status" value="1"/>
</dbReference>
<dbReference type="Proteomes" id="UP000612456">
    <property type="component" value="Unassembled WGS sequence"/>
</dbReference>
<reference evidence="3" key="2">
    <citation type="submission" date="2020-09" db="EMBL/GenBank/DDBJ databases">
        <authorList>
            <person name="Sun Q."/>
            <person name="Zhou Y."/>
        </authorList>
    </citation>
    <scope>NUCLEOTIDE SEQUENCE</scope>
    <source>
        <strain evidence="3">CGMCC 1.15178</strain>
    </source>
</reference>
<dbReference type="CDD" id="cd17470">
    <property type="entry name" value="T3SS_Flik_C"/>
    <property type="match status" value="1"/>
</dbReference>
<feature type="compositionally biased region" description="Low complexity" evidence="1">
    <location>
        <begin position="8"/>
        <end position="19"/>
    </location>
</feature>
<organism evidence="3 4">
    <name type="scientific">Paenibacillus nasutitermitis</name>
    <dbReference type="NCBI Taxonomy" id="1652958"/>
    <lineage>
        <taxon>Bacteria</taxon>
        <taxon>Bacillati</taxon>
        <taxon>Bacillota</taxon>
        <taxon>Bacilli</taxon>
        <taxon>Bacillales</taxon>
        <taxon>Paenibacillaceae</taxon>
        <taxon>Paenibacillus</taxon>
    </lineage>
</organism>
<evidence type="ECO:0000256" key="1">
    <source>
        <dbReference type="SAM" id="MobiDB-lite"/>
    </source>
</evidence>